<dbReference type="AlphaFoldDB" id="A0AAV3ZZP4"/>
<keyword evidence="3" id="KW-1185">Reference proteome</keyword>
<proteinExistence type="predicted"/>
<evidence type="ECO:0000256" key="1">
    <source>
        <dbReference type="SAM" id="MobiDB-lite"/>
    </source>
</evidence>
<dbReference type="Proteomes" id="UP000735302">
    <property type="component" value="Unassembled WGS sequence"/>
</dbReference>
<gene>
    <name evidence="2" type="ORF">PoB_002633400</name>
</gene>
<organism evidence="2 3">
    <name type="scientific">Plakobranchus ocellatus</name>
    <dbReference type="NCBI Taxonomy" id="259542"/>
    <lineage>
        <taxon>Eukaryota</taxon>
        <taxon>Metazoa</taxon>
        <taxon>Spiralia</taxon>
        <taxon>Lophotrochozoa</taxon>
        <taxon>Mollusca</taxon>
        <taxon>Gastropoda</taxon>
        <taxon>Heterobranchia</taxon>
        <taxon>Euthyneura</taxon>
        <taxon>Panpulmonata</taxon>
        <taxon>Sacoglossa</taxon>
        <taxon>Placobranchoidea</taxon>
        <taxon>Plakobranchidae</taxon>
        <taxon>Plakobranchus</taxon>
    </lineage>
</organism>
<evidence type="ECO:0000313" key="3">
    <source>
        <dbReference type="Proteomes" id="UP000735302"/>
    </source>
</evidence>
<sequence>MHTSTPSEKKIGILRGQTSSMRYSPTLGEDHSKRGEGAGRKLEMVMCRLRVGHTWLTQSYLFKNEEQPFRYACDSLYTVRHVLIECPDF</sequence>
<name>A0AAV3ZZP4_9GAST</name>
<comment type="caution">
    <text evidence="2">The sequence shown here is derived from an EMBL/GenBank/DDBJ whole genome shotgun (WGS) entry which is preliminary data.</text>
</comment>
<reference evidence="2 3" key="1">
    <citation type="journal article" date="2021" name="Elife">
        <title>Chloroplast acquisition without the gene transfer in kleptoplastic sea slugs, Plakobranchus ocellatus.</title>
        <authorList>
            <person name="Maeda T."/>
            <person name="Takahashi S."/>
            <person name="Yoshida T."/>
            <person name="Shimamura S."/>
            <person name="Takaki Y."/>
            <person name="Nagai Y."/>
            <person name="Toyoda A."/>
            <person name="Suzuki Y."/>
            <person name="Arimoto A."/>
            <person name="Ishii H."/>
            <person name="Satoh N."/>
            <person name="Nishiyama T."/>
            <person name="Hasebe M."/>
            <person name="Maruyama T."/>
            <person name="Minagawa J."/>
            <person name="Obokata J."/>
            <person name="Shigenobu S."/>
        </authorList>
    </citation>
    <scope>NUCLEOTIDE SEQUENCE [LARGE SCALE GENOMIC DNA]</scope>
</reference>
<protein>
    <submittedName>
        <fullName evidence="2">Ribonuclease hi</fullName>
    </submittedName>
</protein>
<evidence type="ECO:0000313" key="2">
    <source>
        <dbReference type="EMBL" id="GFN99828.1"/>
    </source>
</evidence>
<dbReference type="EMBL" id="BLXT01003024">
    <property type="protein sequence ID" value="GFN99828.1"/>
    <property type="molecule type" value="Genomic_DNA"/>
</dbReference>
<accession>A0AAV3ZZP4</accession>
<feature type="region of interest" description="Disordered" evidence="1">
    <location>
        <begin position="1"/>
        <end position="36"/>
    </location>
</feature>